<keyword evidence="3" id="KW-1185">Reference proteome</keyword>
<proteinExistence type="predicted"/>
<dbReference type="EMBL" id="JACGCI010000059">
    <property type="protein sequence ID" value="KAF6750040.1"/>
    <property type="molecule type" value="Genomic_DNA"/>
</dbReference>
<sequence>MIVGRRRDYEFKDHEDEMRSGGRLDADIGGRGRVEVGRRAGRLPQSPDFPSLVTSTYTFAPRRSAYPRARPTNPLPHFHHRFWYSPQNSCPRNSTPLSPVPLFPRQTREPAQRRCSQGTGARDSEDTSTEGLVDGGGVAGWARRANSTCVGAGLTLQMVRWVLLQVC</sequence>
<feature type="region of interest" description="Disordered" evidence="1">
    <location>
        <begin position="102"/>
        <end position="131"/>
    </location>
</feature>
<protein>
    <submittedName>
        <fullName evidence="2">Uncharacterized protein</fullName>
    </submittedName>
</protein>
<dbReference type="Proteomes" id="UP000521943">
    <property type="component" value="Unassembled WGS sequence"/>
</dbReference>
<gene>
    <name evidence="2" type="ORF">DFP72DRAFT_517486</name>
</gene>
<name>A0A8H6HP08_9AGAR</name>
<reference evidence="2 3" key="1">
    <citation type="submission" date="2020-07" db="EMBL/GenBank/DDBJ databases">
        <title>Comparative genomics of pyrophilous fungi reveals a link between fire events and developmental genes.</title>
        <authorList>
            <consortium name="DOE Joint Genome Institute"/>
            <person name="Steindorff A.S."/>
            <person name="Carver A."/>
            <person name="Calhoun S."/>
            <person name="Stillman K."/>
            <person name="Liu H."/>
            <person name="Lipzen A."/>
            <person name="Pangilinan J."/>
            <person name="Labutti K."/>
            <person name="Bruns T.D."/>
            <person name="Grigoriev I.V."/>
        </authorList>
    </citation>
    <scope>NUCLEOTIDE SEQUENCE [LARGE SCALE GENOMIC DNA]</scope>
    <source>
        <strain evidence="2 3">CBS 144469</strain>
    </source>
</reference>
<evidence type="ECO:0000256" key="1">
    <source>
        <dbReference type="SAM" id="MobiDB-lite"/>
    </source>
</evidence>
<organism evidence="2 3">
    <name type="scientific">Ephemerocybe angulata</name>
    <dbReference type="NCBI Taxonomy" id="980116"/>
    <lineage>
        <taxon>Eukaryota</taxon>
        <taxon>Fungi</taxon>
        <taxon>Dikarya</taxon>
        <taxon>Basidiomycota</taxon>
        <taxon>Agaricomycotina</taxon>
        <taxon>Agaricomycetes</taxon>
        <taxon>Agaricomycetidae</taxon>
        <taxon>Agaricales</taxon>
        <taxon>Agaricineae</taxon>
        <taxon>Psathyrellaceae</taxon>
        <taxon>Ephemerocybe</taxon>
    </lineage>
</organism>
<evidence type="ECO:0000313" key="3">
    <source>
        <dbReference type="Proteomes" id="UP000521943"/>
    </source>
</evidence>
<evidence type="ECO:0000313" key="2">
    <source>
        <dbReference type="EMBL" id="KAF6750040.1"/>
    </source>
</evidence>
<comment type="caution">
    <text evidence="2">The sequence shown here is derived from an EMBL/GenBank/DDBJ whole genome shotgun (WGS) entry which is preliminary data.</text>
</comment>
<dbReference type="AlphaFoldDB" id="A0A8H6HP08"/>
<accession>A0A8H6HP08</accession>